<dbReference type="Proteomes" id="UP000009047">
    <property type="component" value="Chromosome"/>
</dbReference>
<protein>
    <submittedName>
        <fullName evidence="16">TonB-dependent receptor</fullName>
    </submittedName>
</protein>
<dbReference type="Pfam" id="PF07715">
    <property type="entry name" value="Plug"/>
    <property type="match status" value="1"/>
</dbReference>
<keyword evidence="13" id="KW-0732">Signal</keyword>
<keyword evidence="16" id="KW-0675">Receptor</keyword>
<keyword evidence="2 11" id="KW-0813">Transport</keyword>
<organism evidence="16 17">
    <name type="scientific">Desulfarculus baarsii (strain ATCC 33931 / DSM 2075 / LMG 7858 / VKM B-1802 / 2st14)</name>
    <dbReference type="NCBI Taxonomy" id="644282"/>
    <lineage>
        <taxon>Bacteria</taxon>
        <taxon>Pseudomonadati</taxon>
        <taxon>Thermodesulfobacteriota</taxon>
        <taxon>Desulfarculia</taxon>
        <taxon>Desulfarculales</taxon>
        <taxon>Desulfarculaceae</taxon>
        <taxon>Desulfarculus</taxon>
    </lineage>
</organism>
<dbReference type="RefSeq" id="WP_013259285.1">
    <property type="nucleotide sequence ID" value="NC_014365.1"/>
</dbReference>
<keyword evidence="8 12" id="KW-0798">TonB box</keyword>
<dbReference type="eggNOG" id="COG4771">
    <property type="taxonomic scope" value="Bacteria"/>
</dbReference>
<evidence type="ECO:0000256" key="7">
    <source>
        <dbReference type="ARBA" id="ARBA00023065"/>
    </source>
</evidence>
<accession>E1QJV3</accession>
<comment type="subcellular location">
    <subcellularLocation>
        <location evidence="1 11">Cell outer membrane</location>
        <topology evidence="1 11">Multi-pass membrane protein</topology>
    </subcellularLocation>
</comment>
<keyword evidence="4" id="KW-0410">Iron transport</keyword>
<evidence type="ECO:0000259" key="14">
    <source>
        <dbReference type="Pfam" id="PF00593"/>
    </source>
</evidence>
<dbReference type="STRING" id="644282.Deba_2486"/>
<dbReference type="CDD" id="cd01347">
    <property type="entry name" value="ligand_gated_channel"/>
    <property type="match status" value="1"/>
</dbReference>
<dbReference type="InterPro" id="IPR039426">
    <property type="entry name" value="TonB-dep_rcpt-like"/>
</dbReference>
<dbReference type="Pfam" id="PF00593">
    <property type="entry name" value="TonB_dep_Rec_b-barrel"/>
    <property type="match status" value="1"/>
</dbReference>
<evidence type="ECO:0000256" key="3">
    <source>
        <dbReference type="ARBA" id="ARBA00022452"/>
    </source>
</evidence>
<dbReference type="Gene3D" id="2.40.170.20">
    <property type="entry name" value="TonB-dependent receptor, beta-barrel domain"/>
    <property type="match status" value="1"/>
</dbReference>
<proteinExistence type="inferred from homology"/>
<evidence type="ECO:0000256" key="13">
    <source>
        <dbReference type="SAM" id="SignalP"/>
    </source>
</evidence>
<dbReference type="AlphaFoldDB" id="E1QJV3"/>
<evidence type="ECO:0000256" key="10">
    <source>
        <dbReference type="ARBA" id="ARBA00023237"/>
    </source>
</evidence>
<evidence type="ECO:0000256" key="9">
    <source>
        <dbReference type="ARBA" id="ARBA00023136"/>
    </source>
</evidence>
<evidence type="ECO:0000256" key="4">
    <source>
        <dbReference type="ARBA" id="ARBA00022496"/>
    </source>
</evidence>
<keyword evidence="9 11" id="KW-0472">Membrane</keyword>
<dbReference type="PROSITE" id="PS52016">
    <property type="entry name" value="TONB_DEPENDENT_REC_3"/>
    <property type="match status" value="1"/>
</dbReference>
<dbReference type="EMBL" id="CP002085">
    <property type="protein sequence ID" value="ADK85846.1"/>
    <property type="molecule type" value="Genomic_DNA"/>
</dbReference>
<keyword evidence="6" id="KW-0408">Iron</keyword>
<evidence type="ECO:0000256" key="8">
    <source>
        <dbReference type="ARBA" id="ARBA00023077"/>
    </source>
</evidence>
<dbReference type="PANTHER" id="PTHR32552:SF81">
    <property type="entry name" value="TONB-DEPENDENT OUTER MEMBRANE RECEPTOR"/>
    <property type="match status" value="1"/>
</dbReference>
<dbReference type="InterPro" id="IPR036942">
    <property type="entry name" value="Beta-barrel_TonB_sf"/>
</dbReference>
<keyword evidence="17" id="KW-1185">Reference proteome</keyword>
<evidence type="ECO:0000256" key="2">
    <source>
        <dbReference type="ARBA" id="ARBA00022448"/>
    </source>
</evidence>
<comment type="similarity">
    <text evidence="11 12">Belongs to the TonB-dependent receptor family.</text>
</comment>
<gene>
    <name evidence="16" type="ordered locus">Deba_2486</name>
</gene>
<evidence type="ECO:0000313" key="17">
    <source>
        <dbReference type="Proteomes" id="UP000009047"/>
    </source>
</evidence>
<evidence type="ECO:0000256" key="1">
    <source>
        <dbReference type="ARBA" id="ARBA00004571"/>
    </source>
</evidence>
<reference evidence="16 17" key="1">
    <citation type="journal article" date="2010" name="Stand. Genomic Sci.">
        <title>Complete genome sequence of Desulfarculus baarsii type strain (2st14).</title>
        <authorList>
            <person name="Sun H."/>
            <person name="Spring S."/>
            <person name="Lapidus A."/>
            <person name="Davenport K."/>
            <person name="Del Rio T.G."/>
            <person name="Tice H."/>
            <person name="Nolan M."/>
            <person name="Copeland A."/>
            <person name="Cheng J.F."/>
            <person name="Lucas S."/>
            <person name="Tapia R."/>
            <person name="Goodwin L."/>
            <person name="Pitluck S."/>
            <person name="Ivanova N."/>
            <person name="Pagani I."/>
            <person name="Mavromatis K."/>
            <person name="Ovchinnikova G."/>
            <person name="Pati A."/>
            <person name="Chen A."/>
            <person name="Palaniappan K."/>
            <person name="Hauser L."/>
            <person name="Chang Y.J."/>
            <person name="Jeffries C.D."/>
            <person name="Detter J.C."/>
            <person name="Han C."/>
            <person name="Rohde M."/>
            <person name="Brambilla E."/>
            <person name="Goker M."/>
            <person name="Woyke T."/>
            <person name="Bristow J."/>
            <person name="Eisen J.A."/>
            <person name="Markowitz V."/>
            <person name="Hugenholtz P."/>
            <person name="Kyrpides N.C."/>
            <person name="Klenk H.P."/>
            <person name="Land M."/>
        </authorList>
    </citation>
    <scope>NUCLEOTIDE SEQUENCE [LARGE SCALE GENOMIC DNA]</scope>
    <source>
        <strain evidence="17">ATCC 33931 / DSM 2075 / LMG 7858 / VKM B-1802 / 2st14</strain>
    </source>
</reference>
<evidence type="ECO:0000259" key="15">
    <source>
        <dbReference type="Pfam" id="PF07715"/>
    </source>
</evidence>
<keyword evidence="5 11" id="KW-0812">Transmembrane</keyword>
<feature type="signal peptide" evidence="13">
    <location>
        <begin position="1"/>
        <end position="28"/>
    </location>
</feature>
<sequence>MNAKLSFLIKVGLMAVTLCATGHGPARAAQDVTSLQAISVTAQKLEQNEQDVPVPMSVITEAEIADLNIRSFSDLSYTMPNLQFLSSGRPGGGYFNFRGLGMFGMSVISERSPVVIYYDGIAWDGRFALGADFGNVERIEFLRGPQGVIYGKNAMGGVLNVITRDVGNEVAGEVSAYLEERNAYKAGFWVQGPVVDDKLALYASGSFDATDGWITDHTPGGEEHWDGQKNQHVFLKGVATPCDAFKATVQYSFDNTHAHNAPFIVGRDITHDVTTGFHDPYFKTDSHNAALKMDLAMSPFDLTAISTLRDTHTKSHQYFGLPTSAGFDDIQERVFTQEIRLASAKRDSRPDAFSWLVGGFFSVENLKRDTTGYYYDLSAYGYGMVNYDYPTNFDTNTYALFGEITVPLFFKGLSMALGVRYENVNTTMDHRYEETSRETGAYYADPIAYTVDDAWDNLLGKIAMQYQLSEDVMLYGSIAQGYTPGGFNYLENDKNYAAFDEQKSIDYELGFKSMLFSRRLMLNPNIFYSEYKDLQVSQEVESMHFIVTNAGKAHALGLELDYNWLVFKGLNVHGGVGVIQAVYDEFKENVGADVVDYSDKNMPNTPEFTANIAISYRHQCGFVGTADFRQIGATYLSKDNSDHFKRDSFSLLGGKIGWEFASGLSAYAYVRNLLNEDYFTEASEEYNIFMVGEPRTFGVQLSYGF</sequence>
<feature type="domain" description="TonB-dependent receptor-like beta-barrel" evidence="14">
    <location>
        <begin position="268"/>
        <end position="673"/>
    </location>
</feature>
<feature type="domain" description="TonB-dependent receptor plug" evidence="15">
    <location>
        <begin position="49"/>
        <end position="158"/>
    </location>
</feature>
<dbReference type="GO" id="GO:0009279">
    <property type="term" value="C:cell outer membrane"/>
    <property type="evidence" value="ECO:0007669"/>
    <property type="project" value="UniProtKB-SubCell"/>
</dbReference>
<dbReference type="HOGENOM" id="CLU_008287_15_2_7"/>
<evidence type="ECO:0000256" key="5">
    <source>
        <dbReference type="ARBA" id="ARBA00022692"/>
    </source>
</evidence>
<dbReference type="GO" id="GO:0006826">
    <property type="term" value="P:iron ion transport"/>
    <property type="evidence" value="ECO:0007669"/>
    <property type="project" value="UniProtKB-KW"/>
</dbReference>
<dbReference type="PANTHER" id="PTHR32552">
    <property type="entry name" value="FERRICHROME IRON RECEPTOR-RELATED"/>
    <property type="match status" value="1"/>
</dbReference>
<keyword evidence="7" id="KW-0406">Ion transport</keyword>
<dbReference type="SUPFAM" id="SSF56935">
    <property type="entry name" value="Porins"/>
    <property type="match status" value="1"/>
</dbReference>
<dbReference type="InterPro" id="IPR012910">
    <property type="entry name" value="Plug_dom"/>
</dbReference>
<name>E1QJV3_DESB2</name>
<evidence type="ECO:0000256" key="11">
    <source>
        <dbReference type="PROSITE-ProRule" id="PRU01360"/>
    </source>
</evidence>
<evidence type="ECO:0000256" key="6">
    <source>
        <dbReference type="ARBA" id="ARBA00023004"/>
    </source>
</evidence>
<keyword evidence="10 11" id="KW-0998">Cell outer membrane</keyword>
<evidence type="ECO:0000256" key="12">
    <source>
        <dbReference type="RuleBase" id="RU003357"/>
    </source>
</evidence>
<evidence type="ECO:0000313" key="16">
    <source>
        <dbReference type="EMBL" id="ADK85846.1"/>
    </source>
</evidence>
<dbReference type="KEGG" id="dbr:Deba_2486"/>
<keyword evidence="3 11" id="KW-1134">Transmembrane beta strand</keyword>
<feature type="chain" id="PRO_5003150162" evidence="13">
    <location>
        <begin position="29"/>
        <end position="705"/>
    </location>
</feature>
<dbReference type="InterPro" id="IPR000531">
    <property type="entry name" value="Beta-barrel_TonB"/>
</dbReference>